<evidence type="ECO:0000313" key="1">
    <source>
        <dbReference type="EMBL" id="JAG24002.1"/>
    </source>
</evidence>
<feature type="non-terminal residue" evidence="1">
    <location>
        <position position="1"/>
    </location>
</feature>
<dbReference type="EMBL" id="GBRD01010343">
    <property type="protein sequence ID" value="JAG55481.1"/>
    <property type="molecule type" value="Transcribed_RNA"/>
</dbReference>
<gene>
    <name evidence="1" type="ORF">CM83_100126</name>
</gene>
<dbReference type="EMBL" id="GBHO01019602">
    <property type="protein sequence ID" value="JAG24002.1"/>
    <property type="molecule type" value="Transcribed_RNA"/>
</dbReference>
<proteinExistence type="predicted"/>
<dbReference type="AlphaFoldDB" id="A0A0A9XTE0"/>
<reference evidence="1" key="2">
    <citation type="submission" date="2014-07" db="EMBL/GenBank/DDBJ databases">
        <authorList>
            <person name="Hull J."/>
        </authorList>
    </citation>
    <scope>NUCLEOTIDE SEQUENCE</scope>
</reference>
<name>A0A0A9XTE0_LYGHE</name>
<organism evidence="1">
    <name type="scientific">Lygus hesperus</name>
    <name type="common">Western plant bug</name>
    <dbReference type="NCBI Taxonomy" id="30085"/>
    <lineage>
        <taxon>Eukaryota</taxon>
        <taxon>Metazoa</taxon>
        <taxon>Ecdysozoa</taxon>
        <taxon>Arthropoda</taxon>
        <taxon>Hexapoda</taxon>
        <taxon>Insecta</taxon>
        <taxon>Pterygota</taxon>
        <taxon>Neoptera</taxon>
        <taxon>Paraneoptera</taxon>
        <taxon>Hemiptera</taxon>
        <taxon>Heteroptera</taxon>
        <taxon>Panheteroptera</taxon>
        <taxon>Cimicomorpha</taxon>
        <taxon>Miridae</taxon>
        <taxon>Mirini</taxon>
        <taxon>Lygus</taxon>
    </lineage>
</organism>
<reference evidence="2" key="3">
    <citation type="submission" date="2014-09" db="EMBL/GenBank/DDBJ databases">
        <authorList>
            <person name="Magalhaes I.L.F."/>
            <person name="Oliveira U."/>
            <person name="Santos F.R."/>
            <person name="Vidigal T.H.D.A."/>
            <person name="Brescovit A.D."/>
            <person name="Santos A.J."/>
        </authorList>
    </citation>
    <scope>NUCLEOTIDE SEQUENCE</scope>
</reference>
<evidence type="ECO:0000313" key="2">
    <source>
        <dbReference type="EMBL" id="JAG55481.1"/>
    </source>
</evidence>
<accession>A0A0A9XTE0</accession>
<reference evidence="1" key="1">
    <citation type="journal article" date="2014" name="PLoS ONE">
        <title>Transcriptome-Based Identification of ABC Transporters in the Western Tarnished Plant Bug Lygus hesperus.</title>
        <authorList>
            <person name="Hull J.J."/>
            <person name="Chaney K."/>
            <person name="Geib S.M."/>
            <person name="Fabrick J.A."/>
            <person name="Brent C.S."/>
            <person name="Walsh D."/>
            <person name="Lavine L.C."/>
        </authorList>
    </citation>
    <scope>NUCLEOTIDE SEQUENCE</scope>
</reference>
<sequence length="348" mass="41125">EPESDSDSDEGDESSWRKWLGYERRQEFVNNAIDSLILLNVAQHNETMKTLRELSARKQTILREIAEKTEYCKEMVAIQKIKETPVEKRLPSQRRFSDVLFKTMKSFLANDLKTKNLMLAHQRTLTTQIIELTKTVRHLEQLEKKTDWGDLALQRLQYNNAHRRNATVDEDIMQLKKLNATYTLKLIHAREELDAKVREDRNLMKQRDMSVKKKNSHKESYMIQHKKLVTVQEDLNEAPKVSDVERFVILAKTEEYKKKKMRQYQTELEVRQANKKVRYLQSRINGLSMEPETRERLKERHDKVVRATKFVNVLQKWCKESEKKEFGVGVIALEPPGLNQSDVRFPEA</sequence>
<protein>
    <submittedName>
        <fullName evidence="1">Uncharacterized protein</fullName>
    </submittedName>
</protein>